<comment type="caution">
    <text evidence="1">The sequence shown here is derived from an EMBL/GenBank/DDBJ whole genome shotgun (WGS) entry which is preliminary data.</text>
</comment>
<accession>A0A815DK73</accession>
<dbReference type="PANTHER" id="PTHR46601">
    <property type="entry name" value="ULP_PROTEASE DOMAIN-CONTAINING PROTEIN"/>
    <property type="match status" value="1"/>
</dbReference>
<dbReference type="Proteomes" id="UP000663852">
    <property type="component" value="Unassembled WGS sequence"/>
</dbReference>
<proteinExistence type="predicted"/>
<evidence type="ECO:0000313" key="3">
    <source>
        <dbReference type="Proteomes" id="UP000663828"/>
    </source>
</evidence>
<dbReference type="EMBL" id="CAJNOR010002471">
    <property type="protein sequence ID" value="CAF1299081.1"/>
    <property type="molecule type" value="Genomic_DNA"/>
</dbReference>
<dbReference type="AlphaFoldDB" id="A0A815DK73"/>
<gene>
    <name evidence="2" type="ORF">EDS130_LOCUS44954</name>
    <name evidence="1" type="ORF">XAT740_LOCUS28762</name>
</gene>
<keyword evidence="3" id="KW-1185">Reference proteome</keyword>
<evidence type="ECO:0000313" key="2">
    <source>
        <dbReference type="EMBL" id="CAF1536060.1"/>
    </source>
</evidence>
<organism evidence="1 3">
    <name type="scientific">Adineta ricciae</name>
    <name type="common">Rotifer</name>
    <dbReference type="NCBI Taxonomy" id="249248"/>
    <lineage>
        <taxon>Eukaryota</taxon>
        <taxon>Metazoa</taxon>
        <taxon>Spiralia</taxon>
        <taxon>Gnathifera</taxon>
        <taxon>Rotifera</taxon>
        <taxon>Eurotatoria</taxon>
        <taxon>Bdelloidea</taxon>
        <taxon>Adinetida</taxon>
        <taxon>Adinetidae</taxon>
        <taxon>Adineta</taxon>
    </lineage>
</organism>
<dbReference type="Proteomes" id="UP000663828">
    <property type="component" value="Unassembled WGS sequence"/>
</dbReference>
<evidence type="ECO:0000313" key="1">
    <source>
        <dbReference type="EMBL" id="CAF1299081.1"/>
    </source>
</evidence>
<protein>
    <submittedName>
        <fullName evidence="1">Uncharacterized protein</fullName>
    </submittedName>
</protein>
<sequence>MIESVEMRYKFEQAKELLNQVFDALGIAKIRDVRQTNQLDKQVTTAIELIRSAAEALRHVQDVAQLPSHSSLKLADKEYLLDGFKFLINSSDRHEQVRLLTLAPPEWGRTKVEEYFECSRYLAQKSISLRESYGRLAVPVDWRGNICLDPLLAQEIIDFYSDDGISRQSPNKRDVIHVQKNPVAVRHISMTIGQAYQLFVQQLQAKQSLNSVQKSSFYNLRPKWIRVNKPHDVCTCIYHENFELLIQGWNNLDVIPMNMKSLIVECVCSSQTETCYFRECDDCKWLRPGGFLFSELLGCQNVTLNDNVTWMTWKSPVSTKRVGDADDEPTTVGKISMQRVSGSVRDLLEEFDVKWEKFAVHHYCMRQQQEYVKKIKEEARADGTVIIQMDFAENHSLIVQHEIQQAHWTTPQATIFTVHITVDKTTQHSLAFVSDSLDHNIDFVHAAQGIIIKFIRDRYPNVKRVNYITDGAPQHFKSNKSMQNLTHHETDFGISAAWTFFATAHGKGPVDGTGAAMKYRATRRVLSGRREHAILTPLELYQFVSTDTKIIVFYLSRQDIKLNSETMNLSKRLSQKTGKGWIYGIRSLHQFDPLAVNRISCRKTSSSSDSKTFAL</sequence>
<dbReference type="PANTHER" id="PTHR46601:SF1">
    <property type="entry name" value="ADF-H DOMAIN-CONTAINING PROTEIN"/>
    <property type="match status" value="1"/>
</dbReference>
<reference evidence="1" key="1">
    <citation type="submission" date="2021-02" db="EMBL/GenBank/DDBJ databases">
        <authorList>
            <person name="Nowell W R."/>
        </authorList>
    </citation>
    <scope>NUCLEOTIDE SEQUENCE</scope>
</reference>
<dbReference type="OrthoDB" id="10062343at2759"/>
<dbReference type="EMBL" id="CAJNOJ010000964">
    <property type="protein sequence ID" value="CAF1536060.1"/>
    <property type="molecule type" value="Genomic_DNA"/>
</dbReference>
<name>A0A815DK73_ADIRI</name>